<keyword evidence="1" id="KW-0472">Membrane</keyword>
<keyword evidence="1" id="KW-0812">Transmembrane</keyword>
<keyword evidence="1" id="KW-1133">Transmembrane helix</keyword>
<protein>
    <submittedName>
        <fullName evidence="2">Uncharacterized protein</fullName>
    </submittedName>
</protein>
<evidence type="ECO:0000256" key="1">
    <source>
        <dbReference type="SAM" id="Phobius"/>
    </source>
</evidence>
<accession>A0A815J9K9</accession>
<sequence>MCLLDFIKEELRICSRGSCDIATIICGSFGLAFNFLIILFVILKITCCPEDNHFIFSALYAYTIGFAVFAGFMTIPTVFHGLVM</sequence>
<gene>
    <name evidence="2" type="ORF">XAT740_LOCUS32832</name>
</gene>
<reference evidence="2" key="1">
    <citation type="submission" date="2021-02" db="EMBL/GenBank/DDBJ databases">
        <authorList>
            <person name="Nowell W R."/>
        </authorList>
    </citation>
    <scope>NUCLEOTIDE SEQUENCE</scope>
</reference>
<keyword evidence="3" id="KW-1185">Reference proteome</keyword>
<feature type="transmembrane region" description="Helical" evidence="1">
    <location>
        <begin position="54"/>
        <end position="79"/>
    </location>
</feature>
<dbReference type="AlphaFoldDB" id="A0A815J9K9"/>
<comment type="caution">
    <text evidence="2">The sequence shown here is derived from an EMBL/GenBank/DDBJ whole genome shotgun (WGS) entry which is preliminary data.</text>
</comment>
<name>A0A815J9K9_ADIRI</name>
<proteinExistence type="predicted"/>
<evidence type="ECO:0000313" key="3">
    <source>
        <dbReference type="Proteomes" id="UP000663828"/>
    </source>
</evidence>
<evidence type="ECO:0000313" key="2">
    <source>
        <dbReference type="EMBL" id="CAF1376483.1"/>
    </source>
</evidence>
<organism evidence="2 3">
    <name type="scientific">Adineta ricciae</name>
    <name type="common">Rotifer</name>
    <dbReference type="NCBI Taxonomy" id="249248"/>
    <lineage>
        <taxon>Eukaryota</taxon>
        <taxon>Metazoa</taxon>
        <taxon>Spiralia</taxon>
        <taxon>Gnathifera</taxon>
        <taxon>Rotifera</taxon>
        <taxon>Eurotatoria</taxon>
        <taxon>Bdelloidea</taxon>
        <taxon>Adinetida</taxon>
        <taxon>Adinetidae</taxon>
        <taxon>Adineta</taxon>
    </lineage>
</organism>
<feature type="transmembrane region" description="Helical" evidence="1">
    <location>
        <begin position="21"/>
        <end position="42"/>
    </location>
</feature>
<dbReference type="Proteomes" id="UP000663828">
    <property type="component" value="Unassembled WGS sequence"/>
</dbReference>
<dbReference type="EMBL" id="CAJNOR010003090">
    <property type="protein sequence ID" value="CAF1376483.1"/>
    <property type="molecule type" value="Genomic_DNA"/>
</dbReference>